<dbReference type="PANTHER" id="PTHR47950">
    <property type="entry name" value="CYTOCHROME P450, FAMILY 76, SUBFAMILY C, POLYPEPTIDE 5-RELATED"/>
    <property type="match status" value="1"/>
</dbReference>
<keyword evidence="3 8" id="KW-0349">Heme</keyword>
<evidence type="ECO:0000256" key="2">
    <source>
        <dbReference type="ARBA" id="ARBA00010617"/>
    </source>
</evidence>
<keyword evidence="4 8" id="KW-0479">Metal-binding</keyword>
<reference evidence="11" key="1">
    <citation type="submission" date="2015-07" db="EMBL/GenBank/DDBJ databases">
        <title>Transcriptome Assembly of Anthurium amnicola.</title>
        <authorList>
            <person name="Suzuki J."/>
        </authorList>
    </citation>
    <scope>NUCLEOTIDE SEQUENCE</scope>
</reference>
<keyword evidence="6 8" id="KW-0408">Iron</keyword>
<name>A0A1D1Z4I8_9ARAE</name>
<evidence type="ECO:0000256" key="5">
    <source>
        <dbReference type="ARBA" id="ARBA00023002"/>
    </source>
</evidence>
<comment type="cofactor">
    <cofactor evidence="1 8">
        <name>heme</name>
        <dbReference type="ChEBI" id="CHEBI:30413"/>
    </cofactor>
</comment>
<keyword evidence="10" id="KW-0732">Signal</keyword>
<dbReference type="GO" id="GO:0004497">
    <property type="term" value="F:monooxygenase activity"/>
    <property type="evidence" value="ECO:0007669"/>
    <property type="project" value="UniProtKB-KW"/>
</dbReference>
<dbReference type="InterPro" id="IPR017972">
    <property type="entry name" value="Cyt_P450_CS"/>
</dbReference>
<dbReference type="PRINTS" id="PR00385">
    <property type="entry name" value="P450"/>
</dbReference>
<organism evidence="11">
    <name type="scientific">Anthurium amnicola</name>
    <dbReference type="NCBI Taxonomy" id="1678845"/>
    <lineage>
        <taxon>Eukaryota</taxon>
        <taxon>Viridiplantae</taxon>
        <taxon>Streptophyta</taxon>
        <taxon>Embryophyta</taxon>
        <taxon>Tracheophyta</taxon>
        <taxon>Spermatophyta</taxon>
        <taxon>Magnoliopsida</taxon>
        <taxon>Liliopsida</taxon>
        <taxon>Araceae</taxon>
        <taxon>Pothoideae</taxon>
        <taxon>Potheae</taxon>
        <taxon>Anthurium</taxon>
    </lineage>
</organism>
<evidence type="ECO:0000256" key="7">
    <source>
        <dbReference type="ARBA" id="ARBA00023033"/>
    </source>
</evidence>
<evidence type="ECO:0000256" key="4">
    <source>
        <dbReference type="ARBA" id="ARBA00022723"/>
    </source>
</evidence>
<dbReference type="PANTHER" id="PTHR47950:SF49">
    <property type="entry name" value="CYTOCHROME P450"/>
    <property type="match status" value="1"/>
</dbReference>
<dbReference type="PROSITE" id="PS00086">
    <property type="entry name" value="CYTOCHROME_P450"/>
    <property type="match status" value="1"/>
</dbReference>
<evidence type="ECO:0000256" key="3">
    <source>
        <dbReference type="ARBA" id="ARBA00022617"/>
    </source>
</evidence>
<dbReference type="Pfam" id="PF00067">
    <property type="entry name" value="p450"/>
    <property type="match status" value="1"/>
</dbReference>
<evidence type="ECO:0000256" key="10">
    <source>
        <dbReference type="SAM" id="SignalP"/>
    </source>
</evidence>
<dbReference type="PRINTS" id="PR00463">
    <property type="entry name" value="EP450I"/>
</dbReference>
<dbReference type="GO" id="GO:0005506">
    <property type="term" value="F:iron ion binding"/>
    <property type="evidence" value="ECO:0007669"/>
    <property type="project" value="InterPro"/>
</dbReference>
<accession>A0A1D1Z4I8</accession>
<evidence type="ECO:0000256" key="8">
    <source>
        <dbReference type="PIRSR" id="PIRSR602401-1"/>
    </source>
</evidence>
<proteinExistence type="inferred from homology"/>
<feature type="signal peptide" evidence="10">
    <location>
        <begin position="1"/>
        <end position="19"/>
    </location>
</feature>
<dbReference type="InterPro" id="IPR036396">
    <property type="entry name" value="Cyt_P450_sf"/>
</dbReference>
<dbReference type="FunFam" id="1.10.630.10:FF:000126">
    <property type="entry name" value="Predicted protein"/>
    <property type="match status" value="1"/>
</dbReference>
<keyword evidence="5 9" id="KW-0560">Oxidoreductase</keyword>
<dbReference type="EMBL" id="GDJX01006126">
    <property type="protein sequence ID" value="JAT61810.1"/>
    <property type="molecule type" value="Transcribed_RNA"/>
</dbReference>
<evidence type="ECO:0000256" key="9">
    <source>
        <dbReference type="RuleBase" id="RU000461"/>
    </source>
</evidence>
<comment type="similarity">
    <text evidence="2 9">Belongs to the cytochrome P450 family.</text>
</comment>
<evidence type="ECO:0000313" key="11">
    <source>
        <dbReference type="EMBL" id="JAT61810.1"/>
    </source>
</evidence>
<dbReference type="GO" id="GO:0016705">
    <property type="term" value="F:oxidoreductase activity, acting on paired donors, with incorporation or reduction of molecular oxygen"/>
    <property type="evidence" value="ECO:0007669"/>
    <property type="project" value="InterPro"/>
</dbReference>
<evidence type="ECO:0000256" key="6">
    <source>
        <dbReference type="ARBA" id="ARBA00023004"/>
    </source>
</evidence>
<dbReference type="SUPFAM" id="SSF48264">
    <property type="entry name" value="Cytochrome P450"/>
    <property type="match status" value="1"/>
</dbReference>
<dbReference type="AlphaFoldDB" id="A0A1D1Z4I8"/>
<feature type="chain" id="PRO_5008900715" evidence="10">
    <location>
        <begin position="20"/>
        <end position="503"/>
    </location>
</feature>
<feature type="binding site" description="axial binding residue" evidence="8">
    <location>
        <position position="444"/>
    </location>
    <ligand>
        <name>heme</name>
        <dbReference type="ChEBI" id="CHEBI:30413"/>
    </ligand>
    <ligandPart>
        <name>Fe</name>
        <dbReference type="ChEBI" id="CHEBI:18248"/>
    </ligandPart>
</feature>
<gene>
    <name evidence="11" type="primary">CYP80B2_1</name>
    <name evidence="11" type="ORF">g.110043</name>
</gene>
<evidence type="ECO:0000256" key="1">
    <source>
        <dbReference type="ARBA" id="ARBA00001971"/>
    </source>
</evidence>
<sequence>MALLVTVVFFLPLLFLLVALLRGPWKHPSHLPPGPRPWPMVGNLVHLFILQRQLRRPPHAVLAAVAQTHGPLVHLRLGARTLVVASSPSAASAVLRVSDRELSGRYVPATFRIPFYSDRSLAWAAQCDGRWKWLRALCKGEIFSTRSLEALAAAREGKAREMVEFLRGRLGEEVRVGELAFQTVFNMLGNMLFSRDVLAAGTEMEEMKGVMSRGLELGMTPNVEDLYPGVFGGLDLQGLRREARKHVEKLYGVWDGVIGERRKEMEGGERREAKEDFLKLLVESGCDDLQLKALFLDIFTAGTDTSATLIEWTMAELVKNPHVMIRVRDELNQIIGSSNKNMITIRESHLTHLSYLHVCIKETLRLHPPVPLLLPHRAIDTCQVMDYMIPKDSIVMVNVWSIGRDPKVWKDPLRFMPERFLDCSMDYKGMDFEFVPFGAGRRICPGLPMATRIVPLVVASMVHGFEWSMQNGMEPNQLNMGERLGLVLEREKPLVLIPKLSTR</sequence>
<dbReference type="Gene3D" id="1.10.630.10">
    <property type="entry name" value="Cytochrome P450"/>
    <property type="match status" value="1"/>
</dbReference>
<keyword evidence="7 9" id="KW-0503">Monooxygenase</keyword>
<protein>
    <submittedName>
        <fullName evidence="11">(S)-N-methylcoclaurine 3'-hydroxylase isozyme 2</fullName>
    </submittedName>
</protein>
<dbReference type="InterPro" id="IPR002401">
    <property type="entry name" value="Cyt_P450_E_grp-I"/>
</dbReference>
<dbReference type="GO" id="GO:0020037">
    <property type="term" value="F:heme binding"/>
    <property type="evidence" value="ECO:0007669"/>
    <property type="project" value="InterPro"/>
</dbReference>
<dbReference type="InterPro" id="IPR001128">
    <property type="entry name" value="Cyt_P450"/>
</dbReference>